<evidence type="ECO:0000313" key="3">
    <source>
        <dbReference type="Proteomes" id="UP000198741"/>
    </source>
</evidence>
<dbReference type="SUPFAM" id="SSF51695">
    <property type="entry name" value="PLC-like phosphodiesterases"/>
    <property type="match status" value="1"/>
</dbReference>
<name>A0A1H0QGZ7_9ACTN</name>
<dbReference type="PANTHER" id="PTHR46211">
    <property type="entry name" value="GLYCEROPHOSPHORYL DIESTER PHOSPHODIESTERASE"/>
    <property type="match status" value="1"/>
</dbReference>
<dbReference type="AlphaFoldDB" id="A0A1H0QGZ7"/>
<feature type="domain" description="GP-PDE" evidence="1">
    <location>
        <begin position="16"/>
        <end position="255"/>
    </location>
</feature>
<dbReference type="RefSeq" id="WP_157695452.1">
    <property type="nucleotide sequence ID" value="NZ_LT629710.1"/>
</dbReference>
<dbReference type="Gene3D" id="3.20.20.190">
    <property type="entry name" value="Phosphatidylinositol (PI) phosphodiesterase"/>
    <property type="match status" value="1"/>
</dbReference>
<evidence type="ECO:0000259" key="1">
    <source>
        <dbReference type="PROSITE" id="PS51704"/>
    </source>
</evidence>
<accession>A0A1H0QGZ7</accession>
<dbReference type="STRING" id="1090615.SAMN04515671_3095"/>
<dbReference type="InterPro" id="IPR030395">
    <property type="entry name" value="GP_PDE_dom"/>
</dbReference>
<dbReference type="GO" id="GO:0006629">
    <property type="term" value="P:lipid metabolic process"/>
    <property type="evidence" value="ECO:0007669"/>
    <property type="project" value="InterPro"/>
</dbReference>
<keyword evidence="3" id="KW-1185">Reference proteome</keyword>
<dbReference type="PROSITE" id="PS51704">
    <property type="entry name" value="GP_PDE"/>
    <property type="match status" value="1"/>
</dbReference>
<dbReference type="InterPro" id="IPR017946">
    <property type="entry name" value="PLC-like_Pdiesterase_TIM-brl"/>
</dbReference>
<protein>
    <submittedName>
        <fullName evidence="2">Glycerophosphoryl diester phosphodiesterase</fullName>
    </submittedName>
</protein>
<proteinExistence type="predicted"/>
<gene>
    <name evidence="2" type="ORF">SAMN04515671_3095</name>
</gene>
<dbReference type="Proteomes" id="UP000198741">
    <property type="component" value="Chromosome I"/>
</dbReference>
<dbReference type="GO" id="GO:0008081">
    <property type="term" value="F:phosphoric diester hydrolase activity"/>
    <property type="evidence" value="ECO:0007669"/>
    <property type="project" value="InterPro"/>
</dbReference>
<evidence type="ECO:0000313" key="2">
    <source>
        <dbReference type="EMBL" id="SDP16612.1"/>
    </source>
</evidence>
<dbReference type="PANTHER" id="PTHR46211:SF1">
    <property type="entry name" value="GLYCEROPHOSPHODIESTER PHOSPHODIESTERASE, CYTOPLASMIC"/>
    <property type="match status" value="1"/>
</dbReference>
<sequence>MTGVRVADLLRPAAGPWVIAHRGASRTAPENTMPAFQAAWECGAPWIEADVQPTRDNVPVLLHDDLLDRTTNGSGPVRSRTAYEVGELDAGSWFTTGSTRAYTRTPIPLLADVVGTLDPQRSLLLEIKGEHTRDQVLAEMAVVRASGWDDRVLFESFEVPALRHVRSIEPGRPVGLLVEELHDDPVAVCRELGAVTYNPEHTLLRARPQVVAALHEAKIAVYVWTADHPDDWEFLTDLGVDGIITNTPGELISWQQNRT</sequence>
<organism evidence="2 3">
    <name type="scientific">Nakamurella panacisegetis</name>
    <dbReference type="NCBI Taxonomy" id="1090615"/>
    <lineage>
        <taxon>Bacteria</taxon>
        <taxon>Bacillati</taxon>
        <taxon>Actinomycetota</taxon>
        <taxon>Actinomycetes</taxon>
        <taxon>Nakamurellales</taxon>
        <taxon>Nakamurellaceae</taxon>
        <taxon>Nakamurella</taxon>
    </lineage>
</organism>
<dbReference type="EMBL" id="LT629710">
    <property type="protein sequence ID" value="SDP16612.1"/>
    <property type="molecule type" value="Genomic_DNA"/>
</dbReference>
<reference evidence="2 3" key="1">
    <citation type="submission" date="2016-10" db="EMBL/GenBank/DDBJ databases">
        <authorList>
            <person name="de Groot N.N."/>
        </authorList>
    </citation>
    <scope>NUCLEOTIDE SEQUENCE [LARGE SCALE GENOMIC DNA]</scope>
    <source>
        <strain evidence="3">P4-7,KCTC 19426,CECT 7604</strain>
    </source>
</reference>
<dbReference type="Pfam" id="PF03009">
    <property type="entry name" value="GDPD"/>
    <property type="match status" value="1"/>
</dbReference>
<dbReference type="OrthoDB" id="9758957at2"/>